<proteinExistence type="predicted"/>
<dbReference type="Proteomes" id="UP000471147">
    <property type="component" value="Unassembled WGS sequence"/>
</dbReference>
<feature type="transmembrane region" description="Helical" evidence="1">
    <location>
        <begin position="305"/>
        <end position="323"/>
    </location>
</feature>
<evidence type="ECO:0000256" key="1">
    <source>
        <dbReference type="SAM" id="Phobius"/>
    </source>
</evidence>
<feature type="transmembrane region" description="Helical" evidence="1">
    <location>
        <begin position="251"/>
        <end position="269"/>
    </location>
</feature>
<dbReference type="AlphaFoldDB" id="A0A6I4M2R1"/>
<reference evidence="2 3" key="1">
    <citation type="submission" date="2019-01" db="EMBL/GenBank/DDBJ databases">
        <title>Sphingorhabdus lacus sp.nov., isolated from an oligotrophic freshwater lake.</title>
        <authorList>
            <person name="Park M."/>
        </authorList>
    </citation>
    <scope>NUCLEOTIDE SEQUENCE [LARGE SCALE GENOMIC DNA]</scope>
    <source>
        <strain evidence="2 3">IMCC26285</strain>
    </source>
</reference>
<feature type="transmembrane region" description="Helical" evidence="1">
    <location>
        <begin position="275"/>
        <end position="293"/>
    </location>
</feature>
<sequence length="410" mass="45421">MNMSISAHSMNVAALLSTANASDGVNVRNGAESHKPVVGHTILELQIRALHKAGCTFFIIEVDQVSGALLELVDGFRREGVSIEFARSIKDLQTLVEPEMRLYLLAEDHFLSEKFVIELTTSDGAFIATFDSREENAGFERIDLNTRWSGFASIEAKRIFSMSDLPDDWSIISSLLRHAIQEKVPFLPLQQIVVQKMDIVHVSNSVIADALNIQILRNRADSILGWTERLIYAPIARWLAPHIWKSDGYRVGSKFSGISFAIICFTMAMLDWQDLALWTALLAVFCNHLNVIAMGEDRNRNAPSALVVFFWLFLCAAGLAMAYSASDYGSDPVLFMAISIGLALLARKLELPAWTKSVTHSPSLFVFGLIVAQTLSAFSIGLRVLAISQLLLLIAGRYIFESKVVKLNQA</sequence>
<evidence type="ECO:0000313" key="3">
    <source>
        <dbReference type="Proteomes" id="UP000471147"/>
    </source>
</evidence>
<gene>
    <name evidence="2" type="ORF">EUU23_03605</name>
</gene>
<comment type="caution">
    <text evidence="2">The sequence shown here is derived from an EMBL/GenBank/DDBJ whole genome shotgun (WGS) entry which is preliminary data.</text>
</comment>
<accession>A0A6I4M2R1</accession>
<keyword evidence="1" id="KW-0812">Transmembrane</keyword>
<keyword evidence="1" id="KW-0472">Membrane</keyword>
<dbReference type="OrthoDB" id="8477220at2"/>
<protein>
    <submittedName>
        <fullName evidence="2">Uncharacterized protein</fullName>
    </submittedName>
</protein>
<keyword evidence="3" id="KW-1185">Reference proteome</keyword>
<dbReference type="RefSeq" id="WP_160352735.1">
    <property type="nucleotide sequence ID" value="NZ_SDWJ01000001.1"/>
</dbReference>
<dbReference type="EMBL" id="SDWJ01000001">
    <property type="protein sequence ID" value="MVZ96788.1"/>
    <property type="molecule type" value="Genomic_DNA"/>
</dbReference>
<keyword evidence="1" id="KW-1133">Transmembrane helix</keyword>
<feature type="transmembrane region" description="Helical" evidence="1">
    <location>
        <begin position="358"/>
        <end position="376"/>
    </location>
</feature>
<name>A0A6I4M2R1_9SPHN</name>
<organism evidence="2 3">
    <name type="scientific">Sphingorhabdus profundilacus</name>
    <dbReference type="NCBI Taxonomy" id="2509718"/>
    <lineage>
        <taxon>Bacteria</taxon>
        <taxon>Pseudomonadati</taxon>
        <taxon>Pseudomonadota</taxon>
        <taxon>Alphaproteobacteria</taxon>
        <taxon>Sphingomonadales</taxon>
        <taxon>Sphingomonadaceae</taxon>
        <taxon>Sphingorhabdus</taxon>
    </lineage>
</organism>
<evidence type="ECO:0000313" key="2">
    <source>
        <dbReference type="EMBL" id="MVZ96788.1"/>
    </source>
</evidence>